<dbReference type="Gene3D" id="1.10.357.10">
    <property type="entry name" value="Tetracycline Repressor, domain 2"/>
    <property type="match status" value="1"/>
</dbReference>
<dbReference type="Pfam" id="PF00440">
    <property type="entry name" value="TetR_N"/>
    <property type="match status" value="1"/>
</dbReference>
<dbReference type="SUPFAM" id="SSF46689">
    <property type="entry name" value="Homeodomain-like"/>
    <property type="match status" value="1"/>
</dbReference>
<keyword evidence="5" id="KW-1185">Reference proteome</keyword>
<dbReference type="RefSeq" id="WP_011398885.1">
    <property type="nucleotide sequence ID" value="NC_007645.1"/>
</dbReference>
<organism evidence="4 5">
    <name type="scientific">Hahella chejuensis (strain KCTC 2396)</name>
    <dbReference type="NCBI Taxonomy" id="349521"/>
    <lineage>
        <taxon>Bacteria</taxon>
        <taxon>Pseudomonadati</taxon>
        <taxon>Pseudomonadota</taxon>
        <taxon>Gammaproteobacteria</taxon>
        <taxon>Oceanospirillales</taxon>
        <taxon>Hahellaceae</taxon>
        <taxon>Hahella</taxon>
    </lineage>
</organism>
<evidence type="ECO:0000259" key="3">
    <source>
        <dbReference type="PROSITE" id="PS50977"/>
    </source>
</evidence>
<dbReference type="STRING" id="349521.HCH_05140"/>
<dbReference type="Gene3D" id="1.10.10.60">
    <property type="entry name" value="Homeodomain-like"/>
    <property type="match status" value="1"/>
</dbReference>
<dbReference type="Proteomes" id="UP000000238">
    <property type="component" value="Chromosome"/>
</dbReference>
<evidence type="ECO:0000313" key="4">
    <source>
        <dbReference type="EMBL" id="ABC31820.1"/>
    </source>
</evidence>
<feature type="DNA-binding region" description="H-T-H motif" evidence="2">
    <location>
        <begin position="45"/>
        <end position="64"/>
    </location>
</feature>
<dbReference type="GO" id="GO:0003677">
    <property type="term" value="F:DNA binding"/>
    <property type="evidence" value="ECO:0007669"/>
    <property type="project" value="UniProtKB-UniRule"/>
</dbReference>
<dbReference type="OrthoDB" id="8617654at2"/>
<dbReference type="PANTHER" id="PTHR47752">
    <property type="entry name" value="HTH-TYPE TRANSCRIPTIONAL REPRESSOR FABR"/>
    <property type="match status" value="1"/>
</dbReference>
<dbReference type="PROSITE" id="PS50977">
    <property type="entry name" value="HTH_TETR_2"/>
    <property type="match status" value="1"/>
</dbReference>
<dbReference type="PANTHER" id="PTHR47752:SF1">
    <property type="entry name" value="HTH-TYPE TRANSCRIPTIONAL REPRESSOR FABR"/>
    <property type="match status" value="1"/>
</dbReference>
<evidence type="ECO:0000256" key="2">
    <source>
        <dbReference type="PROSITE-ProRule" id="PRU00335"/>
    </source>
</evidence>
<proteinExistence type="predicted"/>
<reference evidence="4 5" key="1">
    <citation type="journal article" date="2005" name="Nucleic Acids Res.">
        <title>Genomic blueprint of Hahella chejuensis, a marine microbe producing an algicidal agent.</title>
        <authorList>
            <person name="Jeong H."/>
            <person name="Yim J.H."/>
            <person name="Lee C."/>
            <person name="Choi S.-H."/>
            <person name="Park Y.K."/>
            <person name="Yoon S.H."/>
            <person name="Hur C.-G."/>
            <person name="Kang H.-Y."/>
            <person name="Kim D."/>
            <person name="Lee H.H."/>
            <person name="Park K.H."/>
            <person name="Park S.-H."/>
            <person name="Park H.-S."/>
            <person name="Lee H.K."/>
            <person name="Oh T.K."/>
            <person name="Kim J.F."/>
        </authorList>
    </citation>
    <scope>NUCLEOTIDE SEQUENCE [LARGE SCALE GENOMIC DNA]</scope>
    <source>
        <strain evidence="4 5">KCTC 2396</strain>
    </source>
</reference>
<dbReference type="NCBIfam" id="NF008402">
    <property type="entry name" value="PRK11202.1"/>
    <property type="match status" value="1"/>
</dbReference>
<protein>
    <submittedName>
        <fullName evidence="4">Transcriptional regulator</fullName>
    </submittedName>
</protein>
<evidence type="ECO:0000256" key="1">
    <source>
        <dbReference type="ARBA" id="ARBA00023125"/>
    </source>
</evidence>
<dbReference type="AlphaFoldDB" id="Q2SC04"/>
<evidence type="ECO:0000313" key="5">
    <source>
        <dbReference type="Proteomes" id="UP000000238"/>
    </source>
</evidence>
<sequence length="238" mass="26316">MNQEQKLESVATRTPQGRKAVISREDVISAALKLAGPHRSVSTLSLREVAREAGIAPNSFYRHFRDIDELAVALIERAGASLRKIIGEARNRASMDTSVVRSSVEAFVEQLSADEKFLHILLREGNVGSDAFKYAVERQLCFFEEELCVDLVRLAKSKGTGIMQPELVSKAITRLVFAVAATALDLPFEKHAEISDQLERMIRMIIVGSQVLAEIEPNPAVVATEMASVRAFLERPEI</sequence>
<dbReference type="eggNOG" id="COG1309">
    <property type="taxonomic scope" value="Bacteria"/>
</dbReference>
<dbReference type="KEGG" id="hch:HCH_05140"/>
<keyword evidence="1 2" id="KW-0238">DNA-binding</keyword>
<dbReference type="InterPro" id="IPR001647">
    <property type="entry name" value="HTH_TetR"/>
</dbReference>
<feature type="domain" description="HTH tetR-type" evidence="3">
    <location>
        <begin position="21"/>
        <end position="82"/>
    </location>
</feature>
<dbReference type="InterPro" id="IPR009057">
    <property type="entry name" value="Homeodomain-like_sf"/>
</dbReference>
<dbReference type="InterPro" id="IPR050692">
    <property type="entry name" value="HTH_transcr_repressor_FabR"/>
</dbReference>
<name>Q2SC04_HAHCH</name>
<gene>
    <name evidence="4" type="ordered locus">HCH_05140</name>
</gene>
<accession>Q2SC04</accession>
<dbReference type="EMBL" id="CP000155">
    <property type="protein sequence ID" value="ABC31820.1"/>
    <property type="molecule type" value="Genomic_DNA"/>
</dbReference>
<dbReference type="HOGENOM" id="CLU_081861_1_0_6"/>